<dbReference type="InterPro" id="IPR032508">
    <property type="entry name" value="FecR_C"/>
</dbReference>
<dbReference type="InterPro" id="IPR039426">
    <property type="entry name" value="TonB-dep_rcpt-like"/>
</dbReference>
<keyword evidence="2" id="KW-0732">Signal</keyword>
<dbReference type="SUPFAM" id="SSF56935">
    <property type="entry name" value="Porins"/>
    <property type="match status" value="1"/>
</dbReference>
<feature type="domain" description="TonB-dependent receptor plug" evidence="3">
    <location>
        <begin position="254"/>
        <end position="379"/>
    </location>
</feature>
<evidence type="ECO:0000313" key="5">
    <source>
        <dbReference type="EMBL" id="SFE67507.1"/>
    </source>
</evidence>
<dbReference type="InterPro" id="IPR023997">
    <property type="entry name" value="TonB-dep_OMP_SusC/RagA_CS"/>
</dbReference>
<gene>
    <name evidence="5" type="ORF">SAMN04488541_100512</name>
</gene>
<dbReference type="PROSITE" id="PS52016">
    <property type="entry name" value="TONB_DEPENDENT_REC_3"/>
    <property type="match status" value="1"/>
</dbReference>
<comment type="subcellular location">
    <subcellularLocation>
        <location evidence="1">Cell outer membrane</location>
        <topology evidence="1">Multi-pass membrane protein</topology>
    </subcellularLocation>
</comment>
<evidence type="ECO:0000256" key="2">
    <source>
        <dbReference type="SAM" id="SignalP"/>
    </source>
</evidence>
<feature type="domain" description="Protein FecR C-terminal" evidence="4">
    <location>
        <begin position="55"/>
        <end position="113"/>
    </location>
</feature>
<dbReference type="Pfam" id="PF13715">
    <property type="entry name" value="CarbopepD_reg_2"/>
    <property type="match status" value="1"/>
</dbReference>
<dbReference type="STRING" id="1003.SAMN04488541_100512"/>
<keyword evidence="1" id="KW-0812">Transmembrane</keyword>
<dbReference type="InterPro" id="IPR037066">
    <property type="entry name" value="Plug_dom_sf"/>
</dbReference>
<comment type="similarity">
    <text evidence="1">Belongs to the TonB-dependent receptor family.</text>
</comment>
<reference evidence="5 6" key="1">
    <citation type="submission" date="2016-10" db="EMBL/GenBank/DDBJ databases">
        <authorList>
            <person name="de Groot N.N."/>
        </authorList>
    </citation>
    <scope>NUCLEOTIDE SEQUENCE [LARGE SCALE GENOMIC DNA]</scope>
    <source>
        <strain>GEY</strain>
        <strain evidence="6">DSM 9560</strain>
    </source>
</reference>
<organism evidence="5 6">
    <name type="scientific">Thermoflexibacter ruber</name>
    <dbReference type="NCBI Taxonomy" id="1003"/>
    <lineage>
        <taxon>Bacteria</taxon>
        <taxon>Pseudomonadati</taxon>
        <taxon>Bacteroidota</taxon>
        <taxon>Cytophagia</taxon>
        <taxon>Cytophagales</taxon>
        <taxon>Thermoflexibacteraceae</taxon>
        <taxon>Thermoflexibacter</taxon>
    </lineage>
</organism>
<dbReference type="SUPFAM" id="SSF49464">
    <property type="entry name" value="Carboxypeptidase regulatory domain-like"/>
    <property type="match status" value="1"/>
</dbReference>
<dbReference type="EMBL" id="FONY01000005">
    <property type="protein sequence ID" value="SFE67507.1"/>
    <property type="molecule type" value="Genomic_DNA"/>
</dbReference>
<dbReference type="NCBIfam" id="TIGR04057">
    <property type="entry name" value="SusC_RagA_signa"/>
    <property type="match status" value="1"/>
</dbReference>
<accession>A0A1I2CGM8</accession>
<dbReference type="OrthoDB" id="9768177at2"/>
<evidence type="ECO:0000259" key="3">
    <source>
        <dbReference type="Pfam" id="PF07715"/>
    </source>
</evidence>
<dbReference type="NCBIfam" id="TIGR04056">
    <property type="entry name" value="OMP_RagA_SusC"/>
    <property type="match status" value="1"/>
</dbReference>
<dbReference type="Pfam" id="PF07715">
    <property type="entry name" value="Plug"/>
    <property type="match status" value="1"/>
</dbReference>
<feature type="chain" id="PRO_5011692907" evidence="2">
    <location>
        <begin position="31"/>
        <end position="1221"/>
    </location>
</feature>
<keyword evidence="1" id="KW-0472">Membrane</keyword>
<keyword evidence="6" id="KW-1185">Reference proteome</keyword>
<name>A0A1I2CGM8_9BACT</name>
<dbReference type="Gene3D" id="2.60.40.1120">
    <property type="entry name" value="Carboxypeptidase-like, regulatory domain"/>
    <property type="match status" value="1"/>
</dbReference>
<keyword evidence="1" id="KW-0813">Transport</keyword>
<dbReference type="InterPro" id="IPR012910">
    <property type="entry name" value="Plug_dom"/>
</dbReference>
<proteinExistence type="inferred from homology"/>
<dbReference type="InterPro" id="IPR023996">
    <property type="entry name" value="TonB-dep_OMP_SusC/RagA"/>
</dbReference>
<keyword evidence="1" id="KW-0998">Cell outer membrane</keyword>
<protein>
    <submittedName>
        <fullName evidence="5">TonB-linked outer membrane protein, SusC/RagA family</fullName>
    </submittedName>
</protein>
<evidence type="ECO:0000313" key="6">
    <source>
        <dbReference type="Proteomes" id="UP000199513"/>
    </source>
</evidence>
<dbReference type="AlphaFoldDB" id="A0A1I2CGM8"/>
<dbReference type="InterPro" id="IPR008969">
    <property type="entry name" value="CarboxyPept-like_regulatory"/>
</dbReference>
<keyword evidence="1" id="KW-1134">Transmembrane beta strand</keyword>
<dbReference type="Gene3D" id="2.170.130.10">
    <property type="entry name" value="TonB-dependent receptor, plug domain"/>
    <property type="match status" value="1"/>
</dbReference>
<dbReference type="GO" id="GO:0009279">
    <property type="term" value="C:cell outer membrane"/>
    <property type="evidence" value="ECO:0007669"/>
    <property type="project" value="UniProtKB-SubCell"/>
</dbReference>
<dbReference type="Gene3D" id="3.55.50.30">
    <property type="match status" value="1"/>
</dbReference>
<evidence type="ECO:0000256" key="1">
    <source>
        <dbReference type="PROSITE-ProRule" id="PRU01360"/>
    </source>
</evidence>
<dbReference type="Proteomes" id="UP000199513">
    <property type="component" value="Unassembled WGS sequence"/>
</dbReference>
<dbReference type="RefSeq" id="WP_091540316.1">
    <property type="nucleotide sequence ID" value="NZ_FONY01000005.1"/>
</dbReference>
<feature type="signal peptide" evidence="2">
    <location>
        <begin position="1"/>
        <end position="30"/>
    </location>
</feature>
<sequence length="1221" mass="135853">MKTKLLYKTNWRFYYFITAFALLLQTSLQAQTLARRQDDLSLRYQVGDLKKENVQSLKNVLKNLESKYNVRFVYAGTVKADKLTVTTIPQSDKIEQVLENLLVPLGLRYQQMESQLFIITPEKPKENIKEIPNTASSVFTPLEISTLPLLNAGIKRELLRIEKRITGTVTSAEDNSPIPGVNIVAKGTNVGTITDSEGKYSLSVPDNTTTLVFSYVGFATQEVEIGNRTTIDVKMALDVKTLQDIVVIGYGERDKKDLTGAVSVVGAEDIAKSVAMQPELSMQGRMAGVFVSTPGGNPNARPQVRIRGVSTFGYAEPLYVVDGIPLTEFGDGVSGGLIGDIRGNVNVLNLINPNDIESISVLKDASAAAIYGVRASNGVILITTKRGKSGRPKVEFNASRGVQNIPKKFDMLDVNQYTRLYQEAYANNPDEAKNLPPEFNPQSPAFLGNRPTVDWQTPLIQRNAITEDYSAKVYGGNDATTYYVSAGYGRTQSTLVQNDMERYSFATNVKSNISKIFEVGATYRLGYINALDNTRTDLGYVSRTSPWQQIFDPTHPTGFAPSISARFRPNPELGQNTQRPLFLLPIPAQVFDGDPTLLWGVETNNNVFAQQALNDTRYNMLRNMGTAYLQMEPVKGLKFRGTFSADWYYNKRNDWNDFNNYLFSQTPGNPYSGNDGTSKGGYGERHTRNTNFVKEFSVSYNKSFGDHSFDVILNAMDQEYKYDFLQASSGQIPFSDPLFRNINNLPPFSNAGSFRNINRLQGYMGRVSYKYADKYYADVTVRRDGSSRFAPGYKWGTFPSFALAWRISREDFMKDLTFINDLKLRGGWGQLGNQETASFAFLSSVSTTPDYATGSGAGNAVGNLRFGVRLPDFPVVDLSWEVASTTNVGFDGVFLNNKITATVEYYSRLTSGILQGSQLPASVGNENQPILNIASVRNSGVELQLGYNGKIGEDFTFNIGGNLTTVRNRTISVFRDQPFGGEGGRIEVGYPLFFLWGYKVGGIFQSQEEINAWTATKRDANNGNNFKPGDMYFEDVRSAPTEPGKTYSDEPDNVVNAFDRTYIGKTIAGYFYGINLSANWKNFDLSIFFQGIGDVQKINGERWGGESMSSTGVNQWTTVLNRWTPQNPSTTMPRAVRNDPAGNNRFSSRWVENAGFMRLKNFQLGYSLPRSLMSKTGVIDRCRVFISGTNVFTFTRWTGPDPENDILPPARTFMLGLSATF</sequence>
<evidence type="ECO:0000259" key="4">
    <source>
        <dbReference type="Pfam" id="PF16344"/>
    </source>
</evidence>
<dbReference type="Pfam" id="PF16344">
    <property type="entry name" value="FecR_C"/>
    <property type="match status" value="1"/>
</dbReference>